<dbReference type="Pfam" id="PF25597">
    <property type="entry name" value="SH3_retrovirus"/>
    <property type="match status" value="1"/>
</dbReference>
<feature type="domain" description="Retroviral polymerase SH3-like" evidence="3">
    <location>
        <begin position="771"/>
        <end position="826"/>
    </location>
</feature>
<dbReference type="InterPro" id="IPR043502">
    <property type="entry name" value="DNA/RNA_pol_sf"/>
</dbReference>
<evidence type="ECO:0000259" key="2">
    <source>
        <dbReference type="Pfam" id="PF07727"/>
    </source>
</evidence>
<dbReference type="CDD" id="cd09272">
    <property type="entry name" value="RNase_HI_RT_Ty1"/>
    <property type="match status" value="1"/>
</dbReference>
<organism evidence="4">
    <name type="scientific">Tanacetum cinerariifolium</name>
    <name type="common">Dalmatian daisy</name>
    <name type="synonym">Chrysanthemum cinerariifolium</name>
    <dbReference type="NCBI Taxonomy" id="118510"/>
    <lineage>
        <taxon>Eukaryota</taxon>
        <taxon>Viridiplantae</taxon>
        <taxon>Streptophyta</taxon>
        <taxon>Embryophyta</taxon>
        <taxon>Tracheophyta</taxon>
        <taxon>Spermatophyta</taxon>
        <taxon>Magnoliopsida</taxon>
        <taxon>eudicotyledons</taxon>
        <taxon>Gunneridae</taxon>
        <taxon>Pentapetalae</taxon>
        <taxon>asterids</taxon>
        <taxon>campanulids</taxon>
        <taxon>Asterales</taxon>
        <taxon>Asteraceae</taxon>
        <taxon>Asteroideae</taxon>
        <taxon>Anthemideae</taxon>
        <taxon>Anthemidinae</taxon>
        <taxon>Tanacetum</taxon>
    </lineage>
</organism>
<dbReference type="EMBL" id="BKCJ010005186">
    <property type="protein sequence ID" value="GEU65367.1"/>
    <property type="molecule type" value="Genomic_DNA"/>
</dbReference>
<comment type="caution">
    <text evidence="4">The sequence shown here is derived from an EMBL/GenBank/DDBJ whole genome shotgun (WGS) entry which is preliminary data.</text>
</comment>
<keyword evidence="1" id="KW-0175">Coiled coil</keyword>
<feature type="coiled-coil region" evidence="1">
    <location>
        <begin position="339"/>
        <end position="366"/>
    </location>
</feature>
<protein>
    <submittedName>
        <fullName evidence="4">Uncharacterized protein</fullName>
    </submittedName>
</protein>
<proteinExistence type="predicted"/>
<dbReference type="SUPFAM" id="SSF56672">
    <property type="entry name" value="DNA/RNA polymerases"/>
    <property type="match status" value="1"/>
</dbReference>
<dbReference type="InterPro" id="IPR057670">
    <property type="entry name" value="SH3_retrovirus"/>
</dbReference>
<evidence type="ECO:0000313" key="4">
    <source>
        <dbReference type="EMBL" id="GEU65367.1"/>
    </source>
</evidence>
<name>A0A6L2LWR0_TANCI</name>
<gene>
    <name evidence="4" type="ORF">Tci_037345</name>
</gene>
<feature type="domain" description="Reverse transcriptase Ty1/copia-type" evidence="2">
    <location>
        <begin position="993"/>
        <end position="1158"/>
    </location>
</feature>
<evidence type="ECO:0000259" key="3">
    <source>
        <dbReference type="Pfam" id="PF25597"/>
    </source>
</evidence>
<accession>A0A6L2LWR0</accession>
<reference evidence="4" key="1">
    <citation type="journal article" date="2019" name="Sci. Rep.">
        <title>Draft genome of Tanacetum cinerariifolium, the natural source of mosquito coil.</title>
        <authorList>
            <person name="Yamashiro T."/>
            <person name="Shiraishi A."/>
            <person name="Satake H."/>
            <person name="Nakayama K."/>
        </authorList>
    </citation>
    <scope>NUCLEOTIDE SEQUENCE</scope>
</reference>
<dbReference type="InterPro" id="IPR013103">
    <property type="entry name" value="RVT_2"/>
</dbReference>
<evidence type="ECO:0000256" key="1">
    <source>
        <dbReference type="SAM" id="Coils"/>
    </source>
</evidence>
<dbReference type="Pfam" id="PF07727">
    <property type="entry name" value="RVT_2"/>
    <property type="match status" value="1"/>
</dbReference>
<sequence length="1530" mass="174246">MLLLKISAVSGKNRPFSKAKFRKNMIMYLKNHGGYKQGYFIGMKYEDIRPLFERIWDQVHKFFPKDYEIEREVMKRAGFDLHDQEVEELKLYMRIISEEDITVEAIPLAIKPLMIIEYKIVNEGKINTYHITRADGSTRRYTSMINLHENINREDMETLWKLVKDKYGLVTAEEKEKKKNDVKAKSMLLVALPNEHLLTFSQYKDAKNLFEAIQVGFGGNDATKKTQKTLLKQINKPDLKTMSFNDLYNNFEIVEQEVKRTVVSSSSSGSPNMAFLSSPGTTNEVDTASIQVSVASTQVSTVNLEQIHEDDLEEIDLKWQLALLSMRARRNTSFRESDIIALNLQLEKLKKEKESNQIKIDNFENASKSLDKLIGSQITYNSKTGLGFTSYNIVAPPPTGLFAPPTIDLSSSGLEEFKQPAFESYRPKASKSVCVETSNVIKKYPDAPIIEDWVFDCDEDEPEEVVVKSENVQHKPEQVNQLNCGFHDAKMAQKLVLKTVENGSGQREVRLVWNNAMKINHQNLSNSRRNFAPTAVLSKSRIVPISTARQSSSRAIAPGKIVTRAIRKQGTNVVKSSACWVWRPFKVQDHVSKNSGSYICKRFDYVDPKGRLKSETSPFSQTIENMMKDLLLLQVVLKEMCDKKNSVLFTKTECLILSLDFKLPDENQVLLKVPTKNNMYSFDLKNVVPSKAVNELFIAIWSSGSFFTLSSQPFDQNGGLHMDCQDLGRRQGHVGEGVSEMKVIGYSRVQGIEPEEDVQAPIISFIRPFGCLVTILNTLDHLGKCDGKADEGFLVGYSINNKAFRVYNSKTKKVEENLHVNFLEYKPNVARSGPEWTRREKMSDQEYILLPVLNTSSDVPSSNKEVVSSPKDDADKKLIVEPTCVEGGKIDDLGTKRIFDDAYDDRDEGAKADYNNLETVIPVSPIPSTRIHKDNPKEQIIGEVNSTIQTRKMTKQNEAGLITFINKQRRANHKDFQNCLFACFLSQMEPKKTLVDLPHGKRAIGTKWVYKKKRDQRGIVVKNKARLVTQGHRQEEGIDYDEVFAPVAKIEAIRLFLAYASFMNFIMYQIDVKSAFLYVTIEEEVYVRQPSGFVDLEFPNRVYKVEKALYGLYQAPRAWYETLSNYLLENKFRRWTIDKTLFIKKIKDDILLVQVYVEQRKDGIFLSKEKYVSDILKKFGFSSVKSASTPMEIDKPLSKDSNGTDTKIHVYNKSAICVVKNPVYHSKTNHIEIRHHFIRDSYEKMLIEMVKIHTDSNVANLLTKAFDVTRMECNNGQVMKMGIELKGYFLNDGYANLVQHADKKELAIPWQMTTGKEFSNPLIAGSLPKTISVKNTTSSKTITSVKQIHDKVDGKVVVISESLVRSDLLFDDEDGITCLTNDKIFENLALMGYEPLSTKLTFQKGNVTPLFDTMLVQHQAPEGEGSAIPHEEGQSVHIEDSSKYERIIEEMDKDKNINLVNEQGEVQETAKHSRDDDETLAETLLNINRSLAKDKGKGIMQETELPQKLKKKEMIQLSLDEELAQKLYTK</sequence>